<dbReference type="Gene3D" id="3.40.50.1820">
    <property type="entry name" value="alpha/beta hydrolase"/>
    <property type="match status" value="1"/>
</dbReference>
<feature type="domain" description="AB hydrolase-1" evidence="2">
    <location>
        <begin position="102"/>
        <end position="351"/>
    </location>
</feature>
<dbReference type="EMBL" id="JAMPKM010000001">
    <property type="protein sequence ID" value="MEP0816098.1"/>
    <property type="molecule type" value="Genomic_DNA"/>
</dbReference>
<dbReference type="InterPro" id="IPR000073">
    <property type="entry name" value="AB_hydrolase_1"/>
</dbReference>
<evidence type="ECO:0000256" key="1">
    <source>
        <dbReference type="SAM" id="Phobius"/>
    </source>
</evidence>
<dbReference type="GO" id="GO:0016787">
    <property type="term" value="F:hydrolase activity"/>
    <property type="evidence" value="ECO:0007669"/>
    <property type="project" value="UniProtKB-KW"/>
</dbReference>
<dbReference type="SUPFAM" id="SSF53474">
    <property type="entry name" value="alpha/beta-Hydrolases"/>
    <property type="match status" value="1"/>
</dbReference>
<evidence type="ECO:0000313" key="4">
    <source>
        <dbReference type="Proteomes" id="UP001464891"/>
    </source>
</evidence>
<gene>
    <name evidence="3" type="ORF">NC998_03195</name>
</gene>
<evidence type="ECO:0000313" key="3">
    <source>
        <dbReference type="EMBL" id="MEP0816098.1"/>
    </source>
</evidence>
<dbReference type="PRINTS" id="PR00111">
    <property type="entry name" value="ABHYDROLASE"/>
</dbReference>
<keyword evidence="3" id="KW-0378">Hydrolase</keyword>
<dbReference type="PANTHER" id="PTHR43798">
    <property type="entry name" value="MONOACYLGLYCEROL LIPASE"/>
    <property type="match status" value="1"/>
</dbReference>
<feature type="transmembrane region" description="Helical" evidence="1">
    <location>
        <begin position="41"/>
        <end position="63"/>
    </location>
</feature>
<accession>A0ABV0J4C7</accession>
<keyword evidence="4" id="KW-1185">Reference proteome</keyword>
<reference evidence="3 4" key="1">
    <citation type="submission" date="2022-04" db="EMBL/GenBank/DDBJ databases">
        <title>Positive selection, recombination, and allopatry shape intraspecific diversity of widespread and dominant cyanobacteria.</title>
        <authorList>
            <person name="Wei J."/>
            <person name="Shu W."/>
            <person name="Hu C."/>
        </authorList>
    </citation>
    <scope>NUCLEOTIDE SEQUENCE [LARGE SCALE GENOMIC DNA]</scope>
    <source>
        <strain evidence="3 4">GB2-A4</strain>
    </source>
</reference>
<comment type="caution">
    <text evidence="3">The sequence shown here is derived from an EMBL/GenBank/DDBJ whole genome shotgun (WGS) entry which is preliminary data.</text>
</comment>
<dbReference type="Pfam" id="PF00561">
    <property type="entry name" value="Abhydrolase_1"/>
    <property type="match status" value="1"/>
</dbReference>
<dbReference type="InterPro" id="IPR029058">
    <property type="entry name" value="AB_hydrolase_fold"/>
</dbReference>
<organism evidence="3 4">
    <name type="scientific">Trichocoleus desertorum GB2-A4</name>
    <dbReference type="NCBI Taxonomy" id="2933944"/>
    <lineage>
        <taxon>Bacteria</taxon>
        <taxon>Bacillati</taxon>
        <taxon>Cyanobacteriota</taxon>
        <taxon>Cyanophyceae</taxon>
        <taxon>Leptolyngbyales</taxon>
        <taxon>Trichocoleusaceae</taxon>
        <taxon>Trichocoleus</taxon>
    </lineage>
</organism>
<keyword evidence="1" id="KW-0472">Membrane</keyword>
<dbReference type="RefSeq" id="WP_190431789.1">
    <property type="nucleotide sequence ID" value="NZ_JAMPKM010000001.1"/>
</dbReference>
<name>A0ABV0J4C7_9CYAN</name>
<feature type="transmembrane region" description="Helical" evidence="1">
    <location>
        <begin position="12"/>
        <end position="29"/>
    </location>
</feature>
<sequence length="374" mass="41664">MLFTPLDFVFRWLAGIFSIALLGGGIYILHEWYEGDLISRAWLISGWVMTLWSFVGFLPLMLFRRSGKDEPKAIRSKEVRKLPRPDGSEIHVEFYGPADAQPIIFTHGWGPNSTVWYYAKRQLGDRFRLIIWDLPGLGKSKKPQNEDYSIEKYASDLEAVLAVAGDKPAILLGHSMGGMIILTYCRLFSERLRDRVAGLVLVDTTYTNPLKTAILSRLLQALQKPLIEPLLHLTIWLSPLFWLISGLSYLNGSMHLTTEISGFTGRETRGQLNFSTILGLIAQPGILARGVLAMLRYDERATLPTVAVPTLVIAGHADIATVPAAHEYMSSHIPNAELKFLRPAGHMGLMERNEQFSAAVSSFTTACSCFKGLA</sequence>
<protein>
    <submittedName>
        <fullName evidence="3">Alpha/beta hydrolase</fullName>
    </submittedName>
</protein>
<dbReference type="PANTHER" id="PTHR43798:SF33">
    <property type="entry name" value="HYDROLASE, PUTATIVE (AFU_ORTHOLOGUE AFUA_2G14860)-RELATED"/>
    <property type="match status" value="1"/>
</dbReference>
<proteinExistence type="predicted"/>
<evidence type="ECO:0000259" key="2">
    <source>
        <dbReference type="Pfam" id="PF00561"/>
    </source>
</evidence>
<keyword evidence="1" id="KW-1133">Transmembrane helix</keyword>
<dbReference type="InterPro" id="IPR050266">
    <property type="entry name" value="AB_hydrolase_sf"/>
</dbReference>
<dbReference type="Proteomes" id="UP001464891">
    <property type="component" value="Unassembled WGS sequence"/>
</dbReference>
<keyword evidence="1" id="KW-0812">Transmembrane</keyword>